<feature type="transmembrane region" description="Helical" evidence="16">
    <location>
        <begin position="353"/>
        <end position="373"/>
    </location>
</feature>
<evidence type="ECO:0000256" key="9">
    <source>
        <dbReference type="ARBA" id="ARBA00023004"/>
    </source>
</evidence>
<evidence type="ECO:0000256" key="17">
    <source>
        <dbReference type="SAM" id="MobiDB-lite"/>
    </source>
</evidence>
<feature type="binding site" evidence="15">
    <location>
        <position position="92"/>
    </location>
    <ligand>
        <name>Mg(2+)</name>
        <dbReference type="ChEBI" id="CHEBI:18420"/>
        <label>2</label>
    </ligand>
</feature>
<keyword evidence="4" id="KW-1003">Cell membrane</keyword>
<evidence type="ECO:0000313" key="19">
    <source>
        <dbReference type="EMBL" id="RSX55840.1"/>
    </source>
</evidence>
<dbReference type="RefSeq" id="WP_241218826.1">
    <property type="nucleotide sequence ID" value="NZ_QXGM01000001.1"/>
</dbReference>
<feature type="transmembrane region" description="Helical" evidence="16">
    <location>
        <begin position="441"/>
        <end position="466"/>
    </location>
</feature>
<dbReference type="InterPro" id="IPR011642">
    <property type="entry name" value="Gate_dom"/>
</dbReference>
<feature type="transmembrane region" description="Helical" evidence="16">
    <location>
        <begin position="681"/>
        <end position="703"/>
    </location>
</feature>
<dbReference type="Gene3D" id="3.40.50.300">
    <property type="entry name" value="P-loop containing nucleotide triphosphate hydrolases"/>
    <property type="match status" value="1"/>
</dbReference>
<dbReference type="NCBIfam" id="TIGR00437">
    <property type="entry name" value="feoB"/>
    <property type="match status" value="1"/>
</dbReference>
<organism evidence="19 20">
    <name type="scientific">Bifidobacterium dolichotidis</name>
    <dbReference type="NCBI Taxonomy" id="2306976"/>
    <lineage>
        <taxon>Bacteria</taxon>
        <taxon>Bacillati</taxon>
        <taxon>Actinomycetota</taxon>
        <taxon>Actinomycetes</taxon>
        <taxon>Bifidobacteriales</taxon>
        <taxon>Bifidobacteriaceae</taxon>
        <taxon>Bifidobacterium</taxon>
    </lineage>
</organism>
<keyword evidence="3 16" id="KW-0813">Transport</keyword>
<evidence type="ECO:0000256" key="6">
    <source>
        <dbReference type="ARBA" id="ARBA00022692"/>
    </source>
</evidence>
<evidence type="ECO:0000256" key="13">
    <source>
        <dbReference type="NCBIfam" id="TIGR00437"/>
    </source>
</evidence>
<evidence type="ECO:0000256" key="12">
    <source>
        <dbReference type="ARBA" id="ARBA00023136"/>
    </source>
</evidence>
<evidence type="ECO:0000256" key="8">
    <source>
        <dbReference type="ARBA" id="ARBA00022989"/>
    </source>
</evidence>
<evidence type="ECO:0000313" key="20">
    <source>
        <dbReference type="Proteomes" id="UP000287609"/>
    </source>
</evidence>
<dbReference type="InterPro" id="IPR027417">
    <property type="entry name" value="P-loop_NTPase"/>
</dbReference>
<feature type="transmembrane region" description="Helical" evidence="16">
    <location>
        <begin position="650"/>
        <end position="669"/>
    </location>
</feature>
<feature type="region of interest" description="Disordered" evidence="17">
    <location>
        <begin position="28"/>
        <end position="65"/>
    </location>
</feature>
<evidence type="ECO:0000259" key="18">
    <source>
        <dbReference type="PROSITE" id="PS51711"/>
    </source>
</evidence>
<keyword evidence="9 16" id="KW-0408">Iron</keyword>
<feature type="compositionally biased region" description="Basic and acidic residues" evidence="17">
    <location>
        <begin position="28"/>
        <end position="38"/>
    </location>
</feature>
<evidence type="ECO:0000256" key="1">
    <source>
        <dbReference type="ARBA" id="ARBA00003926"/>
    </source>
</evidence>
<evidence type="ECO:0000256" key="14">
    <source>
        <dbReference type="PIRSR" id="PIRSR603373-1"/>
    </source>
</evidence>
<keyword evidence="11 14" id="KW-0342">GTP-binding</keyword>
<dbReference type="GO" id="GO:0046872">
    <property type="term" value="F:metal ion binding"/>
    <property type="evidence" value="ECO:0007669"/>
    <property type="project" value="UniProtKB-KW"/>
</dbReference>
<dbReference type="EMBL" id="QXGM01000001">
    <property type="protein sequence ID" value="RSX55840.1"/>
    <property type="molecule type" value="Genomic_DNA"/>
</dbReference>
<reference evidence="19 20" key="1">
    <citation type="submission" date="2018-09" db="EMBL/GenBank/DDBJ databases">
        <title>Characterization of the phylogenetic diversity of five novel species belonging to the genus Bifidobacterium.</title>
        <authorList>
            <person name="Lugli G.A."/>
            <person name="Duranti S."/>
            <person name="Milani C."/>
        </authorList>
    </citation>
    <scope>NUCLEOTIDE SEQUENCE [LARGE SCALE GENOMIC DNA]</scope>
    <source>
        <strain evidence="19 20">2036B</strain>
    </source>
</reference>
<dbReference type="SUPFAM" id="SSF52540">
    <property type="entry name" value="P-loop containing nucleoside triphosphate hydrolases"/>
    <property type="match status" value="1"/>
</dbReference>
<keyword evidence="6 16" id="KW-0812">Transmembrane</keyword>
<comment type="caution">
    <text evidence="19">The sequence shown here is derived from an EMBL/GenBank/DDBJ whole genome shotgun (WGS) entry which is preliminary data.</text>
</comment>
<dbReference type="InterPro" id="IPR050860">
    <property type="entry name" value="FeoB_GTPase"/>
</dbReference>
<comment type="subcellular location">
    <subcellularLocation>
        <location evidence="16">Cell inner membrane</location>
        <topology evidence="16">Multi-pass membrane protein</topology>
    </subcellularLocation>
    <subcellularLocation>
        <location evidence="2">Cell membrane</location>
        <topology evidence="2">Multi-pass membrane protein</topology>
    </subcellularLocation>
</comment>
<dbReference type="CDD" id="cd01879">
    <property type="entry name" value="FeoB"/>
    <property type="match status" value="1"/>
</dbReference>
<dbReference type="InterPro" id="IPR011640">
    <property type="entry name" value="Fe2_transport_prot_B_C"/>
</dbReference>
<dbReference type="AlphaFoldDB" id="A0A430FSL5"/>
<comment type="function">
    <text evidence="1 16">Probable transporter of a GTP-driven Fe(2+) uptake system.</text>
</comment>
<feature type="compositionally biased region" description="Polar residues" evidence="17">
    <location>
        <begin position="45"/>
        <end position="59"/>
    </location>
</feature>
<evidence type="ECO:0000256" key="5">
    <source>
        <dbReference type="ARBA" id="ARBA00022496"/>
    </source>
</evidence>
<evidence type="ECO:0000256" key="16">
    <source>
        <dbReference type="RuleBase" id="RU362098"/>
    </source>
</evidence>
<keyword evidence="8 16" id="KW-1133">Transmembrane helix</keyword>
<comment type="similarity">
    <text evidence="16">Belongs to the TRAFAC class TrmE-Era-EngA-EngB-Septin-like GTPase superfamily. FeoB GTPase (TC 9.A.8) family.</text>
</comment>
<evidence type="ECO:0000256" key="4">
    <source>
        <dbReference type="ARBA" id="ARBA00022475"/>
    </source>
</evidence>
<keyword evidence="15" id="KW-0460">Magnesium</keyword>
<dbReference type="PROSITE" id="PS51711">
    <property type="entry name" value="G_FEOB"/>
    <property type="match status" value="1"/>
</dbReference>
<feature type="region of interest" description="Disordered" evidence="17">
    <location>
        <begin position="1"/>
        <end position="20"/>
    </location>
</feature>
<evidence type="ECO:0000256" key="11">
    <source>
        <dbReference type="ARBA" id="ARBA00023134"/>
    </source>
</evidence>
<keyword evidence="10" id="KW-0406">Ion transport</keyword>
<dbReference type="GO" id="GO:0015093">
    <property type="term" value="F:ferrous iron transmembrane transporter activity"/>
    <property type="evidence" value="ECO:0007669"/>
    <property type="project" value="UniProtKB-UniRule"/>
</dbReference>
<name>A0A430FSL5_9BIFI</name>
<feature type="compositionally biased region" description="Polar residues" evidence="17">
    <location>
        <begin position="1"/>
        <end position="14"/>
    </location>
</feature>
<feature type="transmembrane region" description="Helical" evidence="16">
    <location>
        <begin position="472"/>
        <end position="492"/>
    </location>
</feature>
<evidence type="ECO:0000256" key="10">
    <source>
        <dbReference type="ARBA" id="ARBA00023065"/>
    </source>
</evidence>
<evidence type="ECO:0000256" key="2">
    <source>
        <dbReference type="ARBA" id="ARBA00004651"/>
    </source>
</evidence>
<evidence type="ECO:0000256" key="15">
    <source>
        <dbReference type="PIRSR" id="PIRSR603373-2"/>
    </source>
</evidence>
<evidence type="ECO:0000256" key="3">
    <source>
        <dbReference type="ARBA" id="ARBA00022448"/>
    </source>
</evidence>
<dbReference type="Proteomes" id="UP000287609">
    <property type="component" value="Unassembled WGS sequence"/>
</dbReference>
<keyword evidence="5 16" id="KW-0410">Iron transport</keyword>
<feature type="domain" description="FeoB-type G" evidence="18">
    <location>
        <begin position="70"/>
        <end position="237"/>
    </location>
</feature>
<gene>
    <name evidence="19" type="ORF">D2E26_0403</name>
</gene>
<keyword evidence="15" id="KW-0479">Metal-binding</keyword>
<feature type="binding site" evidence="14">
    <location>
        <begin position="77"/>
        <end position="84"/>
    </location>
    <ligand>
        <name>GTP</name>
        <dbReference type="ChEBI" id="CHEBI:37565"/>
        <label>1</label>
    </ligand>
</feature>
<evidence type="ECO:0000256" key="7">
    <source>
        <dbReference type="ARBA" id="ARBA00022741"/>
    </source>
</evidence>
<feature type="binding site" evidence="15">
    <location>
        <position position="88"/>
    </location>
    <ligand>
        <name>Mg(2+)</name>
        <dbReference type="ChEBI" id="CHEBI:18420"/>
        <label>2</label>
    </ligand>
</feature>
<comment type="caution">
    <text evidence="16">Lacks conserved residue(s) required for the propagation of feature annotation.</text>
</comment>
<feature type="transmembrane region" description="Helical" evidence="16">
    <location>
        <begin position="293"/>
        <end position="312"/>
    </location>
</feature>
<accession>A0A430FSL5</accession>
<dbReference type="InterPro" id="IPR003373">
    <property type="entry name" value="Fe2_transport_prot-B"/>
</dbReference>
<keyword evidence="20" id="KW-1185">Reference proteome</keyword>
<dbReference type="Pfam" id="PF02421">
    <property type="entry name" value="FeoB_N"/>
    <property type="match status" value="1"/>
</dbReference>
<dbReference type="Pfam" id="PF07664">
    <property type="entry name" value="FeoB_C"/>
    <property type="match status" value="1"/>
</dbReference>
<dbReference type="PANTHER" id="PTHR43185:SF1">
    <property type="entry name" value="FE(2+) TRANSPORTER FEOB"/>
    <property type="match status" value="1"/>
</dbReference>
<protein>
    <recommendedName>
        <fullName evidence="13 16">Ferrous iron transport protein B</fullName>
    </recommendedName>
</protein>
<proteinExistence type="inferred from homology"/>
<sequence>MSHSNSEPNPSMGHSHSHRRGLSVLLPERPHKGHDQTDHAGSANKAGNTTNASTQTSVSAPLHGSHHVHQRRIVFIGNPNVGKSSMFNQLLGAKSRVMNAPGTTVLLERGSYTYGDETWNLIDTPGTYSLLPLSPDEEVASQAAMGMNGQPNPDLIAAVLDVTNIARSLYFLAMILELGRPTVVALTMNDLARRAGAGVDPAELSQSLDGVPVVEVDGRTGKGTDLLMETIAQHLNGTPMPHGLKAVDTNDVDVAQWVESRADDRFEWAAQVLEHISLENRARVTLSDRLDRVLLNPVFGIIAFLAIMFLTFQATTWLAGPMQDWIDGSFRAWCEGGVTHLFTWFSPTATDTWFYGLIVNGILDGCITVLTFLPPMGIMFIMLSLLEDSGYLARAAFVMDRAMRSLHLDGRAFLPIVIGFGCNLPALAATRTLPDSRQRVLVGMLVPFSSCTARLSVYLVLAYAFFRDQAGLVVFLMYVASVLLILGVGILLRKVKFRDLHSEPFAMSLPPYQVPRLVTLLQSVLIKLWDFVKGASSIIVTMIALMWVLQGIPATANAGSFGHVENVHDSVYGVVADTVAPVFAPAGFDDWHASAALMTGFVAKEVVVGSLGQSYAVDSGDETEIQQGEGSLGAAIRHSFDESSGGHGQAAAVAFLLFTLAYTPCLATVAELRRQFGGRIALQTVGLGLITAYILAVLAFQTLRWVL</sequence>
<keyword evidence="7 14" id="KW-0547">Nucleotide-binding</keyword>
<dbReference type="InterPro" id="IPR030389">
    <property type="entry name" value="G_FEOB_dom"/>
</dbReference>
<feature type="binding site" evidence="14">
    <location>
        <begin position="123"/>
        <end position="126"/>
    </location>
    <ligand>
        <name>GTP</name>
        <dbReference type="ChEBI" id="CHEBI:37565"/>
        <label>1</label>
    </ligand>
</feature>
<keyword evidence="12 16" id="KW-0472">Membrane</keyword>
<dbReference type="GO" id="GO:0005886">
    <property type="term" value="C:plasma membrane"/>
    <property type="evidence" value="ECO:0007669"/>
    <property type="project" value="UniProtKB-SubCell"/>
</dbReference>
<dbReference type="Pfam" id="PF07670">
    <property type="entry name" value="Gate"/>
    <property type="match status" value="2"/>
</dbReference>
<feature type="transmembrane region" description="Helical" evidence="16">
    <location>
        <begin position="531"/>
        <end position="549"/>
    </location>
</feature>
<dbReference type="PANTHER" id="PTHR43185">
    <property type="entry name" value="FERROUS IRON TRANSPORT PROTEIN B"/>
    <property type="match status" value="1"/>
</dbReference>
<dbReference type="GO" id="GO:0005525">
    <property type="term" value="F:GTP binding"/>
    <property type="evidence" value="ECO:0007669"/>
    <property type="project" value="UniProtKB-KW"/>
</dbReference>